<name>A0A379Q828_SALER</name>
<proteinExistence type="predicted"/>
<gene>
    <name evidence="1" type="ORF">NCTC9854_02185</name>
</gene>
<dbReference type="AlphaFoldDB" id="A0A379Q828"/>
<organism evidence="1 2">
    <name type="scientific">Salmonella enterica</name>
    <name type="common">Salmonella choleraesuis</name>
    <dbReference type="NCBI Taxonomy" id="28901"/>
    <lineage>
        <taxon>Bacteria</taxon>
        <taxon>Pseudomonadati</taxon>
        <taxon>Pseudomonadota</taxon>
        <taxon>Gammaproteobacteria</taxon>
        <taxon>Enterobacterales</taxon>
        <taxon>Enterobacteriaceae</taxon>
        <taxon>Salmonella</taxon>
    </lineage>
</organism>
<evidence type="ECO:0000313" key="2">
    <source>
        <dbReference type="Proteomes" id="UP000254773"/>
    </source>
</evidence>
<reference evidence="1 2" key="1">
    <citation type="submission" date="2018-06" db="EMBL/GenBank/DDBJ databases">
        <authorList>
            <consortium name="Pathogen Informatics"/>
            <person name="Doyle S."/>
        </authorList>
    </citation>
    <scope>NUCLEOTIDE SEQUENCE [LARGE SCALE GENOMIC DNA]</scope>
    <source>
        <strain evidence="1 2">NCTC9854</strain>
    </source>
</reference>
<dbReference type="EMBL" id="UGWI01000001">
    <property type="protein sequence ID" value="SUF37884.1"/>
    <property type="molecule type" value="Genomic_DNA"/>
</dbReference>
<protein>
    <submittedName>
        <fullName evidence="1">Uncharacterized protein</fullName>
    </submittedName>
</protein>
<sequence length="71" mass="8467">MFTNRNRHELLPEIDFKLTIIMSLSGIKNLANNVHFIFLSTIDYDWKDTGLRYFRYQSALYRSCAVTFLQD</sequence>
<evidence type="ECO:0000313" key="1">
    <source>
        <dbReference type="EMBL" id="SUF37884.1"/>
    </source>
</evidence>
<dbReference type="Proteomes" id="UP000254773">
    <property type="component" value="Unassembled WGS sequence"/>
</dbReference>
<accession>A0A379Q828</accession>